<dbReference type="InterPro" id="IPR001650">
    <property type="entry name" value="Helicase_C-like"/>
</dbReference>
<reference evidence="21 22" key="1">
    <citation type="submission" date="2019-03" db="EMBL/GenBank/DDBJ databases">
        <title>Genomic Encyclopedia of Type Strains, Phase IV (KMG-IV): sequencing the most valuable type-strain genomes for metagenomic binning, comparative biology and taxonomic classification.</title>
        <authorList>
            <person name="Goeker M."/>
        </authorList>
    </citation>
    <scope>NUCLEOTIDE SEQUENCE [LARGE SCALE GENOMIC DNA]</scope>
    <source>
        <strain evidence="21 22">DSM 21100</strain>
    </source>
</reference>
<dbReference type="InterPro" id="IPR036388">
    <property type="entry name" value="WH-like_DNA-bd_sf"/>
</dbReference>
<evidence type="ECO:0000256" key="1">
    <source>
        <dbReference type="ARBA" id="ARBA00001946"/>
    </source>
</evidence>
<dbReference type="InterPro" id="IPR018982">
    <property type="entry name" value="RQC_domain"/>
</dbReference>
<comment type="cofactor">
    <cofactor evidence="1">
        <name>Mg(2+)</name>
        <dbReference type="ChEBI" id="CHEBI:18420"/>
    </cofactor>
</comment>
<evidence type="ECO:0000256" key="3">
    <source>
        <dbReference type="ARBA" id="ARBA00005446"/>
    </source>
</evidence>
<dbReference type="InterPro" id="IPR014001">
    <property type="entry name" value="Helicase_ATP-bd"/>
</dbReference>
<organism evidence="21 22">
    <name type="scientific">Anseongella ginsenosidimutans</name>
    <dbReference type="NCBI Taxonomy" id="496056"/>
    <lineage>
        <taxon>Bacteria</taxon>
        <taxon>Pseudomonadati</taxon>
        <taxon>Bacteroidota</taxon>
        <taxon>Sphingobacteriia</taxon>
        <taxon>Sphingobacteriales</taxon>
        <taxon>Sphingobacteriaceae</taxon>
        <taxon>Anseongella</taxon>
    </lineage>
</organism>
<feature type="compositionally biased region" description="Basic and acidic residues" evidence="17">
    <location>
        <begin position="545"/>
        <end position="554"/>
    </location>
</feature>
<dbReference type="AlphaFoldDB" id="A0A4R3KQN6"/>
<keyword evidence="14" id="KW-0413">Isomerase</keyword>
<dbReference type="GO" id="GO:0046872">
    <property type="term" value="F:metal ion binding"/>
    <property type="evidence" value="ECO:0007669"/>
    <property type="project" value="UniProtKB-KW"/>
</dbReference>
<dbReference type="InterPro" id="IPR004589">
    <property type="entry name" value="DNA_helicase_ATP-dep_RecQ"/>
</dbReference>
<dbReference type="GO" id="GO:0016787">
    <property type="term" value="F:hydrolase activity"/>
    <property type="evidence" value="ECO:0007669"/>
    <property type="project" value="UniProtKB-KW"/>
</dbReference>
<evidence type="ECO:0000313" key="21">
    <source>
        <dbReference type="EMBL" id="TCS87232.1"/>
    </source>
</evidence>
<dbReference type="FunFam" id="3.40.50.300:FF:000156">
    <property type="entry name" value="ATP-dependent DNA helicase recQ"/>
    <property type="match status" value="1"/>
</dbReference>
<dbReference type="SUPFAM" id="SSF52540">
    <property type="entry name" value="P-loop containing nucleoside triphosphate hydrolases"/>
    <property type="match status" value="1"/>
</dbReference>
<dbReference type="InterPro" id="IPR011545">
    <property type="entry name" value="DEAD/DEAH_box_helicase_dom"/>
</dbReference>
<dbReference type="PROSITE" id="PS50967">
    <property type="entry name" value="HRDC"/>
    <property type="match status" value="1"/>
</dbReference>
<evidence type="ECO:0000256" key="7">
    <source>
        <dbReference type="ARBA" id="ARBA00022801"/>
    </source>
</evidence>
<comment type="catalytic activity">
    <reaction evidence="15">
        <text>Couples ATP hydrolysis with the unwinding of duplex DNA by translocating in the 3'-5' direction.</text>
        <dbReference type="EC" id="5.6.2.4"/>
    </reaction>
</comment>
<keyword evidence="13" id="KW-0234">DNA repair</keyword>
<dbReference type="SMART" id="SM00341">
    <property type="entry name" value="HRDC"/>
    <property type="match status" value="1"/>
</dbReference>
<evidence type="ECO:0000259" key="19">
    <source>
        <dbReference type="PROSITE" id="PS51192"/>
    </source>
</evidence>
<dbReference type="InterPro" id="IPR036390">
    <property type="entry name" value="WH_DNA-bd_sf"/>
</dbReference>
<keyword evidence="7" id="KW-0378">Hydrolase</keyword>
<dbReference type="Gene3D" id="1.10.150.80">
    <property type="entry name" value="HRDC domain"/>
    <property type="match status" value="1"/>
</dbReference>
<comment type="similarity">
    <text evidence="3">Belongs to the helicase family. RecQ subfamily.</text>
</comment>
<dbReference type="CDD" id="cd17920">
    <property type="entry name" value="DEXHc_RecQ"/>
    <property type="match status" value="1"/>
</dbReference>
<dbReference type="GO" id="GO:0043590">
    <property type="term" value="C:bacterial nucleoid"/>
    <property type="evidence" value="ECO:0007669"/>
    <property type="project" value="TreeGrafter"/>
</dbReference>
<evidence type="ECO:0000256" key="6">
    <source>
        <dbReference type="ARBA" id="ARBA00022763"/>
    </source>
</evidence>
<dbReference type="Pfam" id="PF09382">
    <property type="entry name" value="RQC"/>
    <property type="match status" value="1"/>
</dbReference>
<keyword evidence="5" id="KW-0547">Nucleotide-binding</keyword>
<accession>A0A4R3KQN6</accession>
<dbReference type="FunFam" id="3.40.50.300:FF:000296">
    <property type="entry name" value="ATP-dependent DNA helicase RecQ"/>
    <property type="match status" value="1"/>
</dbReference>
<dbReference type="GO" id="GO:0006310">
    <property type="term" value="P:DNA recombination"/>
    <property type="evidence" value="ECO:0007669"/>
    <property type="project" value="UniProtKB-UniRule"/>
</dbReference>
<evidence type="ECO:0000256" key="10">
    <source>
        <dbReference type="ARBA" id="ARBA00022840"/>
    </source>
</evidence>
<dbReference type="GO" id="GO:0009432">
    <property type="term" value="P:SOS response"/>
    <property type="evidence" value="ECO:0007669"/>
    <property type="project" value="UniProtKB-UniRule"/>
</dbReference>
<dbReference type="PROSITE" id="PS51192">
    <property type="entry name" value="HELICASE_ATP_BIND_1"/>
    <property type="match status" value="1"/>
</dbReference>
<feature type="domain" description="HRDC" evidence="18">
    <location>
        <begin position="557"/>
        <end position="633"/>
    </location>
</feature>
<dbReference type="InterPro" id="IPR002121">
    <property type="entry name" value="HRDC_dom"/>
</dbReference>
<dbReference type="GO" id="GO:0005524">
    <property type="term" value="F:ATP binding"/>
    <property type="evidence" value="ECO:0007669"/>
    <property type="project" value="UniProtKB-KW"/>
</dbReference>
<evidence type="ECO:0000256" key="12">
    <source>
        <dbReference type="ARBA" id="ARBA00023172"/>
    </source>
</evidence>
<name>A0A4R3KQN6_9SPHI</name>
<comment type="cofactor">
    <cofactor evidence="2">
        <name>Zn(2+)</name>
        <dbReference type="ChEBI" id="CHEBI:29105"/>
    </cofactor>
</comment>
<proteinExistence type="inferred from homology"/>
<dbReference type="SMART" id="SM00490">
    <property type="entry name" value="HELICc"/>
    <property type="match status" value="1"/>
</dbReference>
<feature type="domain" description="Helicase C-terminal" evidence="20">
    <location>
        <begin position="215"/>
        <end position="361"/>
    </location>
</feature>
<keyword evidence="6" id="KW-0227">DNA damage</keyword>
<keyword evidence="9" id="KW-0862">Zinc</keyword>
<dbReference type="SMART" id="SM00956">
    <property type="entry name" value="RQC"/>
    <property type="match status" value="1"/>
</dbReference>
<dbReference type="Pfam" id="PF00270">
    <property type="entry name" value="DEAD"/>
    <property type="match status" value="1"/>
</dbReference>
<dbReference type="PANTHER" id="PTHR13710">
    <property type="entry name" value="DNA HELICASE RECQ FAMILY MEMBER"/>
    <property type="match status" value="1"/>
</dbReference>
<dbReference type="NCBIfam" id="TIGR00614">
    <property type="entry name" value="recQ_fam"/>
    <property type="match status" value="1"/>
</dbReference>
<evidence type="ECO:0000256" key="9">
    <source>
        <dbReference type="ARBA" id="ARBA00022833"/>
    </source>
</evidence>
<sequence length="633" mass="71310">MEPISILQRYFGYDSFRPNQEQVIRNVLQKKDSLVLMPTGGGKSLCYQVPALIFEGLTIVISPLIALMKDQVDALRVNGIAAAYLNSSQSRNEQEAVFRQVHRNELKLLYLAPERLMASDMQLIGFLKRLKLSLVAVDEAHCISQWGHDFRPEYRLLGQLRQEIPEVPFMALTATADKLTRADIISRLELKDPPSYISSFNRENICYKVEPKRNSFQRLLDFLEGNKKESGIIYCLSRNSTESLAAKLQAKGYAAEAYHAGLEKHIREERQEKFLRDDISIVVATIAFGMGIDKSNVRFVVHMDLPKNIEGYYQETGRAGRDGLPGEALLFYSYADVNKLQQFTTVENNEEQSRILLKKLDQMVLYGNLRSCRRKFLLNYFDEEAPDNCGNCDICLGKYQYIDGTILAQKALSAVARLNESFGAGYVIDFLKGNTSGRIREWHKSLKTFGVGSDLSRETWSGYLEELIAQEYLKKSEGPYPVLQLGPKSRAVLKGDETVMLSVRKEPEKAAGQKRKTAGYAGAGNLSAGSEAAGNRTSGSPARRSGNEKDNAEAEAAAYDKELFEILRVERRRLAETENVPAYIILSDATLRELARHLPEDLEAIRRIPGFGEVKTGKYGAIFCEVIQDYRKK</sequence>
<dbReference type="NCBIfam" id="TIGR01389">
    <property type="entry name" value="recQ"/>
    <property type="match status" value="1"/>
</dbReference>
<feature type="domain" description="Helicase ATP-binding" evidence="19">
    <location>
        <begin position="24"/>
        <end position="194"/>
    </location>
</feature>
<evidence type="ECO:0000256" key="8">
    <source>
        <dbReference type="ARBA" id="ARBA00022806"/>
    </source>
</evidence>
<feature type="region of interest" description="Disordered" evidence="17">
    <location>
        <begin position="504"/>
        <end position="554"/>
    </location>
</feature>
<evidence type="ECO:0000256" key="14">
    <source>
        <dbReference type="ARBA" id="ARBA00023235"/>
    </source>
</evidence>
<dbReference type="PANTHER" id="PTHR13710:SF105">
    <property type="entry name" value="ATP-DEPENDENT DNA HELICASE Q1"/>
    <property type="match status" value="1"/>
</dbReference>
<dbReference type="RefSeq" id="WP_165922838.1">
    <property type="nucleotide sequence ID" value="NZ_SMAD01000005.1"/>
</dbReference>
<dbReference type="PROSITE" id="PS51194">
    <property type="entry name" value="HELICASE_CTER"/>
    <property type="match status" value="1"/>
</dbReference>
<dbReference type="InterPro" id="IPR027417">
    <property type="entry name" value="P-loop_NTPase"/>
</dbReference>
<evidence type="ECO:0000259" key="18">
    <source>
        <dbReference type="PROSITE" id="PS50967"/>
    </source>
</evidence>
<protein>
    <recommendedName>
        <fullName evidence="16">DNA helicase RecQ</fullName>
        <ecNumber evidence="16">5.6.2.4</ecNumber>
    </recommendedName>
</protein>
<dbReference type="InterPro" id="IPR006293">
    <property type="entry name" value="DNA_helicase_ATP-dep_RecQ_bac"/>
</dbReference>
<dbReference type="EMBL" id="SMAD01000005">
    <property type="protein sequence ID" value="TCS87232.1"/>
    <property type="molecule type" value="Genomic_DNA"/>
</dbReference>
<dbReference type="GO" id="GO:0006281">
    <property type="term" value="P:DNA repair"/>
    <property type="evidence" value="ECO:0007669"/>
    <property type="project" value="UniProtKB-KW"/>
</dbReference>
<evidence type="ECO:0000256" key="16">
    <source>
        <dbReference type="NCBIfam" id="TIGR01389"/>
    </source>
</evidence>
<evidence type="ECO:0000256" key="5">
    <source>
        <dbReference type="ARBA" id="ARBA00022741"/>
    </source>
</evidence>
<evidence type="ECO:0000256" key="17">
    <source>
        <dbReference type="SAM" id="MobiDB-lite"/>
    </source>
</evidence>
<dbReference type="Gene3D" id="3.40.50.300">
    <property type="entry name" value="P-loop containing nucleotide triphosphate hydrolases"/>
    <property type="match status" value="2"/>
</dbReference>
<gene>
    <name evidence="21" type="ORF">EDD80_10545</name>
</gene>
<evidence type="ECO:0000313" key="22">
    <source>
        <dbReference type="Proteomes" id="UP000295807"/>
    </source>
</evidence>
<dbReference type="Pfam" id="PF00271">
    <property type="entry name" value="Helicase_C"/>
    <property type="match status" value="1"/>
</dbReference>
<keyword evidence="22" id="KW-1185">Reference proteome</keyword>
<keyword evidence="12" id="KW-0233">DNA recombination</keyword>
<dbReference type="SUPFAM" id="SSF47819">
    <property type="entry name" value="HRDC-like"/>
    <property type="match status" value="1"/>
</dbReference>
<dbReference type="Proteomes" id="UP000295807">
    <property type="component" value="Unassembled WGS sequence"/>
</dbReference>
<dbReference type="GO" id="GO:0043138">
    <property type="term" value="F:3'-5' DNA helicase activity"/>
    <property type="evidence" value="ECO:0007669"/>
    <property type="project" value="UniProtKB-EC"/>
</dbReference>
<keyword evidence="4" id="KW-0479">Metal-binding</keyword>
<dbReference type="InterPro" id="IPR010997">
    <property type="entry name" value="HRDC-like_sf"/>
</dbReference>
<dbReference type="InterPro" id="IPR032284">
    <property type="entry name" value="RecQ_Zn-bd"/>
</dbReference>
<dbReference type="GO" id="GO:0005737">
    <property type="term" value="C:cytoplasm"/>
    <property type="evidence" value="ECO:0007669"/>
    <property type="project" value="TreeGrafter"/>
</dbReference>
<comment type="caution">
    <text evidence="21">The sequence shown here is derived from an EMBL/GenBank/DDBJ whole genome shotgun (WGS) entry which is preliminary data.</text>
</comment>
<dbReference type="SMART" id="SM00487">
    <property type="entry name" value="DEXDc"/>
    <property type="match status" value="1"/>
</dbReference>
<evidence type="ECO:0000256" key="4">
    <source>
        <dbReference type="ARBA" id="ARBA00022723"/>
    </source>
</evidence>
<evidence type="ECO:0000256" key="11">
    <source>
        <dbReference type="ARBA" id="ARBA00023125"/>
    </source>
</evidence>
<dbReference type="EC" id="5.6.2.4" evidence="16"/>
<dbReference type="GO" id="GO:0003677">
    <property type="term" value="F:DNA binding"/>
    <property type="evidence" value="ECO:0007669"/>
    <property type="project" value="UniProtKB-KW"/>
</dbReference>
<keyword evidence="11" id="KW-0238">DNA-binding</keyword>
<evidence type="ECO:0000256" key="2">
    <source>
        <dbReference type="ARBA" id="ARBA00001947"/>
    </source>
</evidence>
<dbReference type="SUPFAM" id="SSF46785">
    <property type="entry name" value="Winged helix' DNA-binding domain"/>
    <property type="match status" value="1"/>
</dbReference>
<evidence type="ECO:0000256" key="13">
    <source>
        <dbReference type="ARBA" id="ARBA00023204"/>
    </source>
</evidence>
<keyword evidence="10" id="KW-0067">ATP-binding</keyword>
<dbReference type="InterPro" id="IPR044876">
    <property type="entry name" value="HRDC_dom_sf"/>
</dbReference>
<dbReference type="Pfam" id="PF16124">
    <property type="entry name" value="RecQ_Zn_bind"/>
    <property type="match status" value="1"/>
</dbReference>
<dbReference type="GO" id="GO:0006260">
    <property type="term" value="P:DNA replication"/>
    <property type="evidence" value="ECO:0007669"/>
    <property type="project" value="InterPro"/>
</dbReference>
<dbReference type="GO" id="GO:0009378">
    <property type="term" value="F:four-way junction helicase activity"/>
    <property type="evidence" value="ECO:0007669"/>
    <property type="project" value="TreeGrafter"/>
</dbReference>
<dbReference type="Pfam" id="PF00570">
    <property type="entry name" value="HRDC"/>
    <property type="match status" value="1"/>
</dbReference>
<dbReference type="GO" id="GO:0030894">
    <property type="term" value="C:replisome"/>
    <property type="evidence" value="ECO:0007669"/>
    <property type="project" value="TreeGrafter"/>
</dbReference>
<dbReference type="Gene3D" id="1.10.10.10">
    <property type="entry name" value="Winged helix-like DNA-binding domain superfamily/Winged helix DNA-binding domain"/>
    <property type="match status" value="1"/>
</dbReference>
<keyword evidence="8 21" id="KW-0347">Helicase</keyword>
<dbReference type="CDD" id="cd18794">
    <property type="entry name" value="SF2_C_RecQ"/>
    <property type="match status" value="1"/>
</dbReference>
<evidence type="ECO:0000259" key="20">
    <source>
        <dbReference type="PROSITE" id="PS51194"/>
    </source>
</evidence>
<evidence type="ECO:0000256" key="15">
    <source>
        <dbReference type="ARBA" id="ARBA00034617"/>
    </source>
</evidence>